<feature type="compositionally biased region" description="Basic and acidic residues" evidence="1">
    <location>
        <begin position="19"/>
        <end position="32"/>
    </location>
</feature>
<reference evidence="2" key="1">
    <citation type="journal article" date="2022" name="Front. Genet.">
        <title>Chromosome-Scale Assembly of the Dendrobium nobile Genome Provides Insights Into the Molecular Mechanism of the Biosynthesis of the Medicinal Active Ingredient of Dendrobium.</title>
        <authorList>
            <person name="Xu Q."/>
            <person name="Niu S.-C."/>
            <person name="Li K.-L."/>
            <person name="Zheng P.-J."/>
            <person name="Zhang X.-J."/>
            <person name="Jia Y."/>
            <person name="Liu Y."/>
            <person name="Niu Y.-X."/>
            <person name="Yu L.-H."/>
            <person name="Chen D.-F."/>
            <person name="Zhang G.-Q."/>
        </authorList>
    </citation>
    <scope>NUCLEOTIDE SEQUENCE</scope>
    <source>
        <tissue evidence="2">Leaf</tissue>
    </source>
</reference>
<name>A0A8T3AMV6_DENNO</name>
<evidence type="ECO:0000313" key="3">
    <source>
        <dbReference type="Proteomes" id="UP000829196"/>
    </source>
</evidence>
<protein>
    <submittedName>
        <fullName evidence="2">Uncharacterized protein</fullName>
    </submittedName>
</protein>
<comment type="caution">
    <text evidence="2">The sequence shown here is derived from an EMBL/GenBank/DDBJ whole genome shotgun (WGS) entry which is preliminary data.</text>
</comment>
<gene>
    <name evidence="2" type="ORF">KFK09_020564</name>
</gene>
<feature type="compositionally biased region" description="Basic and acidic residues" evidence="1">
    <location>
        <begin position="68"/>
        <end position="87"/>
    </location>
</feature>
<proteinExistence type="predicted"/>
<feature type="compositionally biased region" description="Low complexity" evidence="1">
    <location>
        <begin position="33"/>
        <end position="49"/>
    </location>
</feature>
<sequence>MEDCVDELLNTLSDYKKVEEEKTVEEAEEKGTSKSSSSSGGGIIEQIISHLPVAIPGISDTSAAGESTHGDNNMDKPEAKKAEEHEGIISLPDSGPDPEEATILISIIHD</sequence>
<evidence type="ECO:0000256" key="1">
    <source>
        <dbReference type="SAM" id="MobiDB-lite"/>
    </source>
</evidence>
<organism evidence="2 3">
    <name type="scientific">Dendrobium nobile</name>
    <name type="common">Orchid</name>
    <dbReference type="NCBI Taxonomy" id="94219"/>
    <lineage>
        <taxon>Eukaryota</taxon>
        <taxon>Viridiplantae</taxon>
        <taxon>Streptophyta</taxon>
        <taxon>Embryophyta</taxon>
        <taxon>Tracheophyta</taxon>
        <taxon>Spermatophyta</taxon>
        <taxon>Magnoliopsida</taxon>
        <taxon>Liliopsida</taxon>
        <taxon>Asparagales</taxon>
        <taxon>Orchidaceae</taxon>
        <taxon>Epidendroideae</taxon>
        <taxon>Malaxideae</taxon>
        <taxon>Dendrobiinae</taxon>
        <taxon>Dendrobium</taxon>
    </lineage>
</organism>
<accession>A0A8T3AMV6</accession>
<dbReference type="OrthoDB" id="10358503at2759"/>
<keyword evidence="3" id="KW-1185">Reference proteome</keyword>
<dbReference type="Proteomes" id="UP000829196">
    <property type="component" value="Unassembled WGS sequence"/>
</dbReference>
<feature type="region of interest" description="Disordered" evidence="1">
    <location>
        <begin position="19"/>
        <end position="110"/>
    </location>
</feature>
<evidence type="ECO:0000313" key="2">
    <source>
        <dbReference type="EMBL" id="KAI0497341.1"/>
    </source>
</evidence>
<dbReference type="AlphaFoldDB" id="A0A8T3AMV6"/>
<dbReference type="EMBL" id="JAGYWB010000015">
    <property type="protein sequence ID" value="KAI0497341.1"/>
    <property type="molecule type" value="Genomic_DNA"/>
</dbReference>